<dbReference type="GO" id="GO:0061598">
    <property type="term" value="F:molybdopterin adenylyltransferase activity"/>
    <property type="evidence" value="ECO:0007669"/>
    <property type="project" value="UniProtKB-UniRule"/>
</dbReference>
<dbReference type="Gene3D" id="3.90.105.10">
    <property type="entry name" value="Molybdopterin biosynthesis moea protein, domain 2"/>
    <property type="match status" value="1"/>
</dbReference>
<dbReference type="GO" id="GO:0005524">
    <property type="term" value="F:ATP binding"/>
    <property type="evidence" value="ECO:0007669"/>
    <property type="project" value="UniProtKB-UniRule"/>
</dbReference>
<keyword evidence="9" id="KW-1185">Reference proteome</keyword>
<comment type="similarity">
    <text evidence="3">In the C-terminal section; belongs to the MoeA family.</text>
</comment>
<protein>
    <recommendedName>
        <fullName evidence="4">molybdopterin adenylyltransferase</fullName>
        <ecNumber evidence="4">2.7.7.75</ecNumber>
    </recommendedName>
</protein>
<dbReference type="InterPro" id="IPR005110">
    <property type="entry name" value="MoeA_linker/N"/>
</dbReference>
<dbReference type="CDD" id="cd00886">
    <property type="entry name" value="MogA_MoaB"/>
    <property type="match status" value="1"/>
</dbReference>
<feature type="domain" description="MoaB/Mog" evidence="7">
    <location>
        <begin position="395"/>
        <end position="536"/>
    </location>
</feature>
<comment type="catalytic activity">
    <reaction evidence="6">
        <text>adenylyl-molybdopterin + molybdate = Mo-molybdopterin + AMP + H(+)</text>
        <dbReference type="Rhea" id="RHEA:35047"/>
        <dbReference type="ChEBI" id="CHEBI:15378"/>
        <dbReference type="ChEBI" id="CHEBI:36264"/>
        <dbReference type="ChEBI" id="CHEBI:62727"/>
        <dbReference type="ChEBI" id="CHEBI:71302"/>
        <dbReference type="ChEBI" id="CHEBI:456215"/>
    </reaction>
</comment>
<evidence type="ECO:0000256" key="4">
    <source>
        <dbReference type="ARBA" id="ARBA00012509"/>
    </source>
</evidence>
<evidence type="ECO:0000256" key="2">
    <source>
        <dbReference type="ARBA" id="ARBA00007589"/>
    </source>
</evidence>
<evidence type="ECO:0000256" key="5">
    <source>
        <dbReference type="ARBA" id="ARBA00023150"/>
    </source>
</evidence>
<dbReference type="SMART" id="SM00852">
    <property type="entry name" value="MoCF_biosynth"/>
    <property type="match status" value="2"/>
</dbReference>
<reference evidence="8" key="1">
    <citation type="submission" date="2013-11" db="EMBL/GenBank/DDBJ databases">
        <title>Genome sequence of the fusiform rust pathogen reveals effectors for host alternation and coevolution with pine.</title>
        <authorList>
            <consortium name="DOE Joint Genome Institute"/>
            <person name="Smith K."/>
            <person name="Pendleton A."/>
            <person name="Kubisiak T."/>
            <person name="Anderson C."/>
            <person name="Salamov A."/>
            <person name="Aerts A."/>
            <person name="Riley R."/>
            <person name="Clum A."/>
            <person name="Lindquist E."/>
            <person name="Ence D."/>
            <person name="Campbell M."/>
            <person name="Kronenberg Z."/>
            <person name="Feau N."/>
            <person name="Dhillon B."/>
            <person name="Hamelin R."/>
            <person name="Burleigh J."/>
            <person name="Smith J."/>
            <person name="Yandell M."/>
            <person name="Nelson C."/>
            <person name="Grigoriev I."/>
            <person name="Davis J."/>
        </authorList>
    </citation>
    <scope>NUCLEOTIDE SEQUENCE</scope>
    <source>
        <strain evidence="8">G11</strain>
    </source>
</reference>
<dbReference type="InterPro" id="IPR038987">
    <property type="entry name" value="MoeA-like"/>
</dbReference>
<dbReference type="EMBL" id="MU167310">
    <property type="protein sequence ID" value="KAG0143811.1"/>
    <property type="molecule type" value="Genomic_DNA"/>
</dbReference>
<dbReference type="SUPFAM" id="SSF63867">
    <property type="entry name" value="MoeA C-terminal domain-like"/>
    <property type="match status" value="1"/>
</dbReference>
<dbReference type="InterPro" id="IPR001453">
    <property type="entry name" value="MoaB/Mog_dom"/>
</dbReference>
<dbReference type="GO" id="GO:0005829">
    <property type="term" value="C:cytosol"/>
    <property type="evidence" value="ECO:0007669"/>
    <property type="project" value="TreeGrafter"/>
</dbReference>
<keyword evidence="6" id="KW-0808">Transferase</keyword>
<dbReference type="PANTHER" id="PTHR10192:SF5">
    <property type="entry name" value="GEPHYRIN"/>
    <property type="match status" value="1"/>
</dbReference>
<keyword evidence="6" id="KW-0460">Magnesium</keyword>
<dbReference type="CDD" id="cd00887">
    <property type="entry name" value="MoeA"/>
    <property type="match status" value="1"/>
</dbReference>
<evidence type="ECO:0000256" key="6">
    <source>
        <dbReference type="RuleBase" id="RU365090"/>
    </source>
</evidence>
<dbReference type="InterPro" id="IPR036135">
    <property type="entry name" value="MoeA_linker/N_sf"/>
</dbReference>
<keyword evidence="5 6" id="KW-0501">Molybdenum cofactor biosynthesis</keyword>
<gene>
    <name evidence="8" type="ORF">CROQUDRAFT_660789</name>
</gene>
<evidence type="ECO:0000313" key="8">
    <source>
        <dbReference type="EMBL" id="KAG0143811.1"/>
    </source>
</evidence>
<keyword evidence="6" id="KW-0479">Metal-binding</keyword>
<dbReference type="InterPro" id="IPR036688">
    <property type="entry name" value="MoeA_C_domain_IV_sf"/>
</dbReference>
<dbReference type="GO" id="GO:0061599">
    <property type="term" value="F:molybdopterin molybdotransferase activity"/>
    <property type="evidence" value="ECO:0007669"/>
    <property type="project" value="UniProtKB-UniRule"/>
</dbReference>
<comment type="pathway">
    <text evidence="1 6">Cofactor biosynthesis; molybdopterin biosynthesis.</text>
</comment>
<dbReference type="Pfam" id="PF03453">
    <property type="entry name" value="MoeA_N"/>
    <property type="match status" value="1"/>
</dbReference>
<proteinExistence type="inferred from homology"/>
<dbReference type="Pfam" id="PF03454">
    <property type="entry name" value="MoeA_C"/>
    <property type="match status" value="1"/>
</dbReference>
<dbReference type="Gene3D" id="2.170.190.11">
    <property type="entry name" value="Molybdopterin biosynthesis moea protein, domain 3"/>
    <property type="match status" value="1"/>
</dbReference>
<dbReference type="Proteomes" id="UP000886653">
    <property type="component" value="Unassembled WGS sequence"/>
</dbReference>
<dbReference type="GO" id="GO:0006777">
    <property type="term" value="P:Mo-molybdopterin cofactor biosynthetic process"/>
    <property type="evidence" value="ECO:0007669"/>
    <property type="project" value="UniProtKB-UniRule"/>
</dbReference>
<comment type="similarity">
    <text evidence="2">In the N-terminal section; belongs to the MoaB/Mog family.</text>
</comment>
<evidence type="ECO:0000259" key="7">
    <source>
        <dbReference type="SMART" id="SM00852"/>
    </source>
</evidence>
<evidence type="ECO:0000256" key="3">
    <source>
        <dbReference type="ARBA" id="ARBA00008339"/>
    </source>
</evidence>
<dbReference type="PANTHER" id="PTHR10192">
    <property type="entry name" value="MOLYBDOPTERIN BIOSYNTHESIS PROTEIN"/>
    <property type="match status" value="1"/>
</dbReference>
<dbReference type="Gene3D" id="3.40.980.10">
    <property type="entry name" value="MoaB/Mog-like domain"/>
    <property type="match status" value="2"/>
</dbReference>
<dbReference type="AlphaFoldDB" id="A0A9P6T974"/>
<dbReference type="OrthoDB" id="4349954at2759"/>
<feature type="domain" description="MoaB/Mog" evidence="7">
    <location>
        <begin position="7"/>
        <end position="152"/>
    </location>
</feature>
<dbReference type="GO" id="GO:0046872">
    <property type="term" value="F:metal ion binding"/>
    <property type="evidence" value="ECO:0007669"/>
    <property type="project" value="UniProtKB-UniRule"/>
</dbReference>
<dbReference type="SUPFAM" id="SSF63882">
    <property type="entry name" value="MoeA N-terminal region -like"/>
    <property type="match status" value="1"/>
</dbReference>
<dbReference type="NCBIfam" id="TIGR00177">
    <property type="entry name" value="molyb_syn"/>
    <property type="match status" value="1"/>
</dbReference>
<sequence length="624" mass="65703">MKDYRVGTVTISDSVSQNSLTDQVNPIVKTSFISHLPYNIIQSDIIPDSPEQITQTVLRQVHLLKLSLIITSGGTGLHPTDITPETIEPLLDRKAPGIVHLLLSTALEHTPFGALARPLAGIRSSSLIICLPGSPKAVQQSLEALKPILSHALELISGNKSKVVHQTIHDTQSLTAISDSSIVDGPSRRPHDTVTCSHQQVGNDVKHGKAPRIRHSPYPMIPLDQALFLIETHTPILPVVHLSPTDPGIVNRYLLGDVYAPRDLPVVSCSNVDGYAIASGSARRKTFRILTSLDPEESVPLDAVLAVDTGGALPIGTDAMVMVEDTSPGSSPNEIEVLLDTVPQGAHVRLPGSDVSQGSLVLASRTQISNTGGEIAALASVGATTVTVNAQLKVAVLSTGTELVKLGSDLSQGKTVDSNRPALLASLASRGIKVIDLGIVSSLSTTLGNLLDSVDPPDMIISTGSTSMGISDELKTVLLNVGATIHFGRVALKPGMPTVFATLNCQVKKIVVFGLPGNPASAFVTMEVLVTPCLKKMIGLNPSTKTVDVLVEQDFELDRRPEYVRVKIEVKSGGQLFARVIGGNQRSSRAVSLGGSNGLLKLPSGPGRVQKGEVLPALVIGSIG</sequence>
<evidence type="ECO:0000256" key="1">
    <source>
        <dbReference type="ARBA" id="ARBA00005046"/>
    </source>
</evidence>
<comment type="caution">
    <text evidence="8">The sequence shown here is derived from an EMBL/GenBank/DDBJ whole genome shotgun (WGS) entry which is preliminary data.</text>
</comment>
<name>A0A9P6T974_9BASI</name>
<dbReference type="FunFam" id="3.40.980.10:FF:000001">
    <property type="entry name" value="Molybdopterin molybdenumtransferase"/>
    <property type="match status" value="1"/>
</dbReference>
<organism evidence="8 9">
    <name type="scientific">Cronartium quercuum f. sp. fusiforme G11</name>
    <dbReference type="NCBI Taxonomy" id="708437"/>
    <lineage>
        <taxon>Eukaryota</taxon>
        <taxon>Fungi</taxon>
        <taxon>Dikarya</taxon>
        <taxon>Basidiomycota</taxon>
        <taxon>Pucciniomycotina</taxon>
        <taxon>Pucciniomycetes</taxon>
        <taxon>Pucciniales</taxon>
        <taxon>Coleosporiaceae</taxon>
        <taxon>Cronartium</taxon>
    </lineage>
</organism>
<accession>A0A9P6T974</accession>
<comment type="function">
    <text evidence="6">Catalyzes two steps in the biosynthesis of the molybdenum cofactor. In the first step, molybdopterin is adenylated. Subsequently, molybdate is inserted into adenylated molybdopterin and AMP is released.</text>
</comment>
<comment type="catalytic activity">
    <reaction evidence="6">
        <text>molybdopterin + ATP + H(+) = adenylyl-molybdopterin + diphosphate</text>
        <dbReference type="Rhea" id="RHEA:31331"/>
        <dbReference type="ChEBI" id="CHEBI:15378"/>
        <dbReference type="ChEBI" id="CHEBI:30616"/>
        <dbReference type="ChEBI" id="CHEBI:33019"/>
        <dbReference type="ChEBI" id="CHEBI:58698"/>
        <dbReference type="ChEBI" id="CHEBI:62727"/>
    </reaction>
</comment>
<comment type="similarity">
    <text evidence="6">Belongs to the MoeA family.</text>
</comment>
<keyword evidence="6" id="KW-0500">Molybdenum</keyword>
<comment type="cofactor">
    <cofactor evidence="6">
        <name>Mg(2+)</name>
        <dbReference type="ChEBI" id="CHEBI:18420"/>
    </cofactor>
</comment>
<evidence type="ECO:0000313" key="9">
    <source>
        <dbReference type="Proteomes" id="UP000886653"/>
    </source>
</evidence>
<dbReference type="InterPro" id="IPR036425">
    <property type="entry name" value="MoaB/Mog-like_dom_sf"/>
</dbReference>
<dbReference type="Gene3D" id="2.40.340.10">
    <property type="entry name" value="MoeA, C-terminal, domain IV"/>
    <property type="match status" value="1"/>
</dbReference>
<dbReference type="EC" id="2.7.7.75" evidence="4"/>
<dbReference type="Pfam" id="PF00994">
    <property type="entry name" value="MoCF_biosynth"/>
    <property type="match status" value="2"/>
</dbReference>
<dbReference type="SUPFAM" id="SSF53218">
    <property type="entry name" value="Molybdenum cofactor biosynthesis proteins"/>
    <property type="match status" value="2"/>
</dbReference>
<dbReference type="InterPro" id="IPR005111">
    <property type="entry name" value="MoeA_C_domain_IV"/>
</dbReference>